<evidence type="ECO:0000256" key="1">
    <source>
        <dbReference type="SAM" id="MobiDB-lite"/>
    </source>
</evidence>
<evidence type="ECO:0000313" key="2">
    <source>
        <dbReference type="EMBL" id="RKU43939.1"/>
    </source>
</evidence>
<sequence>MSNSRRATARNRSETNSKTPASHAGRTPHPLATVTFPAESSSSEPSSPGAGDPAMSSNEDTTTEPSEPKAEDCRQYTLTICSNEDTTTELSNPKAEKGHQDTLTFAPDGVIRSPPHLQAAHFRRRAAILEQLGPPVTGSNSGLFKEVFFDDPGQDEYPAPKRHKISHIQTEDLPEPALYYVENSQFVAAKRRNAIAGQDGSGTGETSDGGHLGSEMLDKHARSAEGI</sequence>
<evidence type="ECO:0000313" key="3">
    <source>
        <dbReference type="Proteomes" id="UP000275385"/>
    </source>
</evidence>
<feature type="compositionally biased region" description="Polar residues" evidence="1">
    <location>
        <begin position="55"/>
        <end position="65"/>
    </location>
</feature>
<feature type="region of interest" description="Disordered" evidence="1">
    <location>
        <begin position="195"/>
        <end position="227"/>
    </location>
</feature>
<organism evidence="2 3">
    <name type="scientific">Coniochaeta pulveracea</name>
    <dbReference type="NCBI Taxonomy" id="177199"/>
    <lineage>
        <taxon>Eukaryota</taxon>
        <taxon>Fungi</taxon>
        <taxon>Dikarya</taxon>
        <taxon>Ascomycota</taxon>
        <taxon>Pezizomycotina</taxon>
        <taxon>Sordariomycetes</taxon>
        <taxon>Sordariomycetidae</taxon>
        <taxon>Coniochaetales</taxon>
        <taxon>Coniochaetaceae</taxon>
        <taxon>Coniochaeta</taxon>
    </lineage>
</organism>
<comment type="caution">
    <text evidence="2">The sequence shown here is derived from an EMBL/GenBank/DDBJ whole genome shotgun (WGS) entry which is preliminary data.</text>
</comment>
<dbReference type="EMBL" id="QVQW01000036">
    <property type="protein sequence ID" value="RKU43939.1"/>
    <property type="molecule type" value="Genomic_DNA"/>
</dbReference>
<accession>A0A420Y7S5</accession>
<feature type="region of interest" description="Disordered" evidence="1">
    <location>
        <begin position="1"/>
        <end position="111"/>
    </location>
</feature>
<protein>
    <submittedName>
        <fullName evidence="2">Uncharacterized protein</fullName>
    </submittedName>
</protein>
<feature type="compositionally biased region" description="Polar residues" evidence="1">
    <location>
        <begin position="76"/>
        <end position="91"/>
    </location>
</feature>
<reference evidence="2 3" key="1">
    <citation type="submission" date="2018-08" db="EMBL/GenBank/DDBJ databases">
        <title>Draft genome of the lignicolous fungus Coniochaeta pulveracea.</title>
        <authorList>
            <person name="Borstlap C.J."/>
            <person name="De Witt R.N."/>
            <person name="Botha A."/>
            <person name="Volschenk H."/>
        </authorList>
    </citation>
    <scope>NUCLEOTIDE SEQUENCE [LARGE SCALE GENOMIC DNA]</scope>
    <source>
        <strain evidence="2 3">CAB683</strain>
    </source>
</reference>
<dbReference type="AlphaFoldDB" id="A0A420Y7S5"/>
<name>A0A420Y7S5_9PEZI</name>
<feature type="compositionally biased region" description="Basic and acidic residues" evidence="1">
    <location>
        <begin position="216"/>
        <end position="227"/>
    </location>
</feature>
<keyword evidence="3" id="KW-1185">Reference proteome</keyword>
<dbReference type="Proteomes" id="UP000275385">
    <property type="component" value="Unassembled WGS sequence"/>
</dbReference>
<gene>
    <name evidence="2" type="ORF">DL546_002288</name>
</gene>
<proteinExistence type="predicted"/>
<feature type="compositionally biased region" description="Low complexity" evidence="1">
    <location>
        <begin position="38"/>
        <end position="51"/>
    </location>
</feature>